<sequence>MCNTTLLQSSADLKRHSASEIKLGRSEGSLMDDILQRSLSVLDRLLLTHSIWLQLSINPDSALCILQREIVGTFLVCKCVVTQRKVLCVRVQESNVCVAQYPVREEDSTFSLESSALSFPDLCRLIAFYCISRDVLPFPLELPEAIAQATNHTQLESISHLGLEFWSSQATPGPPNGPPALSVSWSSRPRSPCFINPLFLQPSQPSREASHKRHRLKRSLRVRVSTESSFCLTTGDSEWNQGETDTLRSNERTARRAGGLSMLRRTAALAPTSEEEDEQMLGVVPPTSVPQPEKSELNDIPQDEGLCLALERRHAPSLAELDSNSSFSSLEEEESQPDSALQWPPLTRGTRFPVANPASTLRRMSAAFVCVFAPERRVARLVDELSRERRSAFGSLVQDFLLKQKEEFKVPSWSSAVELLQGLRKFLSQAKSLLLEAGELEPPIETLVPENEKELALEKALFGCVLKPLKVQLSQMLLTLHTQDGTLQRFTNSLQAYQEGTLQLLGVRVAVLNSPGLERAKKKLNLMQRSHSPIDKVLLLLQVCKSVYKAMEAQSEQEFSSEDFLPALSYVVVQCNIPQLLLETEYMMELLESSWLSGEGGYYLTSIYASLCLIQSQPGTPCSGGLTNEAREYLREWSKRRSQEAKLHKESQQNQRFVRIIFQNTECCAAHTLHWKAGESVEVLTRTCAEVFAINEPQHYCLFWRNGGEMHPVPLHTQPHELGVPTLSYLRKDHDFSKMRRLTRGGAVDLEESACEE</sequence>
<dbReference type="GO" id="GO:0005085">
    <property type="term" value="F:guanyl-nucleotide exchange factor activity"/>
    <property type="evidence" value="ECO:0007669"/>
    <property type="project" value="InterPro"/>
</dbReference>
<feature type="domain" description="VPS9" evidence="3">
    <location>
        <begin position="481"/>
        <end position="623"/>
    </location>
</feature>
<dbReference type="Gene3D" id="3.30.505.10">
    <property type="entry name" value="SH2 domain"/>
    <property type="match status" value="1"/>
</dbReference>
<feature type="region of interest" description="Disordered" evidence="2">
    <location>
        <begin position="321"/>
        <end position="349"/>
    </location>
</feature>
<dbReference type="InterPro" id="IPR003123">
    <property type="entry name" value="VPS9"/>
</dbReference>
<reference evidence="4" key="1">
    <citation type="submission" date="2018-07" db="EMBL/GenBank/DDBJ databases">
        <title>Comparative genomics of catfishes provides insights into carnivory and benthic adaptation.</title>
        <authorList>
            <person name="Zhang Y."/>
            <person name="Wang D."/>
            <person name="Peng Z."/>
            <person name="Zheng S."/>
            <person name="Shao F."/>
            <person name="Tao W."/>
        </authorList>
    </citation>
    <scope>NUCLEOTIDE SEQUENCE</scope>
    <source>
        <strain evidence="4">Chongqing</strain>
    </source>
</reference>
<feature type="compositionally biased region" description="Basic and acidic residues" evidence="2">
    <location>
        <begin position="245"/>
        <end position="254"/>
    </location>
</feature>
<dbReference type="EMBL" id="MU539474">
    <property type="protein sequence ID" value="KAI5629062.1"/>
    <property type="molecule type" value="Genomic_DNA"/>
</dbReference>
<evidence type="ECO:0000313" key="5">
    <source>
        <dbReference type="Proteomes" id="UP001205998"/>
    </source>
</evidence>
<gene>
    <name evidence="4" type="ORF">C0J50_8214</name>
</gene>
<comment type="caution">
    <text evidence="4">The sequence shown here is derived from an EMBL/GenBank/DDBJ whole genome shotgun (WGS) entry which is preliminary data.</text>
</comment>
<evidence type="ECO:0000313" key="4">
    <source>
        <dbReference type="EMBL" id="KAI5629062.1"/>
    </source>
</evidence>
<feature type="compositionally biased region" description="Polar residues" evidence="2">
    <location>
        <begin position="235"/>
        <end position="244"/>
    </location>
</feature>
<dbReference type="GO" id="GO:0031267">
    <property type="term" value="F:small GTPase binding"/>
    <property type="evidence" value="ECO:0007669"/>
    <property type="project" value="TreeGrafter"/>
</dbReference>
<accession>A0AAD5B7T4</accession>
<evidence type="ECO:0000259" key="3">
    <source>
        <dbReference type="PROSITE" id="PS51205"/>
    </source>
</evidence>
<dbReference type="InterPro" id="IPR037191">
    <property type="entry name" value="VPS9_dom_sf"/>
</dbReference>
<dbReference type="SUPFAM" id="SSF109993">
    <property type="entry name" value="VPS9 domain"/>
    <property type="match status" value="1"/>
</dbReference>
<dbReference type="PANTHER" id="PTHR23101:SF127">
    <property type="entry name" value="RAS AND RAB INTERACTOR 1-RELATED"/>
    <property type="match status" value="1"/>
</dbReference>
<keyword evidence="5" id="KW-1185">Reference proteome</keyword>
<feature type="region of interest" description="Disordered" evidence="2">
    <location>
        <begin position="235"/>
        <end position="300"/>
    </location>
</feature>
<keyword evidence="1" id="KW-0343">GTPase activation</keyword>
<dbReference type="GO" id="GO:0030139">
    <property type="term" value="C:endocytic vesicle"/>
    <property type="evidence" value="ECO:0007669"/>
    <property type="project" value="TreeGrafter"/>
</dbReference>
<dbReference type="InterPro" id="IPR036860">
    <property type="entry name" value="SH2_dom_sf"/>
</dbReference>
<dbReference type="Gene3D" id="1.20.1050.80">
    <property type="entry name" value="VPS9 domain"/>
    <property type="match status" value="1"/>
</dbReference>
<dbReference type="PANTHER" id="PTHR23101">
    <property type="entry name" value="RAB GDP/GTP EXCHANGE FACTOR"/>
    <property type="match status" value="1"/>
</dbReference>
<proteinExistence type="predicted"/>
<dbReference type="InterPro" id="IPR045046">
    <property type="entry name" value="Vps9-like"/>
</dbReference>
<dbReference type="GO" id="GO:0005829">
    <property type="term" value="C:cytosol"/>
    <property type="evidence" value="ECO:0007669"/>
    <property type="project" value="TreeGrafter"/>
</dbReference>
<dbReference type="Pfam" id="PF23268">
    <property type="entry name" value="RIN1"/>
    <property type="match status" value="1"/>
</dbReference>
<dbReference type="Proteomes" id="UP001205998">
    <property type="component" value="Unassembled WGS sequence"/>
</dbReference>
<evidence type="ECO:0000256" key="1">
    <source>
        <dbReference type="ARBA" id="ARBA00022468"/>
    </source>
</evidence>
<name>A0AAD5B7T4_SILAS</name>
<dbReference type="Pfam" id="PF02204">
    <property type="entry name" value="VPS9"/>
    <property type="match status" value="1"/>
</dbReference>
<dbReference type="PROSITE" id="PS51205">
    <property type="entry name" value="VPS9"/>
    <property type="match status" value="1"/>
</dbReference>
<evidence type="ECO:0000256" key="2">
    <source>
        <dbReference type="SAM" id="MobiDB-lite"/>
    </source>
</evidence>
<dbReference type="AlphaFoldDB" id="A0AAD5B7T4"/>
<dbReference type="GO" id="GO:0005096">
    <property type="term" value="F:GTPase activator activity"/>
    <property type="evidence" value="ECO:0007669"/>
    <property type="project" value="UniProtKB-KW"/>
</dbReference>
<organism evidence="4 5">
    <name type="scientific">Silurus asotus</name>
    <name type="common">Amur catfish</name>
    <name type="synonym">Parasilurus asotus</name>
    <dbReference type="NCBI Taxonomy" id="30991"/>
    <lineage>
        <taxon>Eukaryota</taxon>
        <taxon>Metazoa</taxon>
        <taxon>Chordata</taxon>
        <taxon>Craniata</taxon>
        <taxon>Vertebrata</taxon>
        <taxon>Euteleostomi</taxon>
        <taxon>Actinopterygii</taxon>
        <taxon>Neopterygii</taxon>
        <taxon>Teleostei</taxon>
        <taxon>Ostariophysi</taxon>
        <taxon>Siluriformes</taxon>
        <taxon>Siluridae</taxon>
        <taxon>Silurus</taxon>
    </lineage>
</organism>
<dbReference type="SUPFAM" id="SSF55550">
    <property type="entry name" value="SH2 domain"/>
    <property type="match status" value="1"/>
</dbReference>
<dbReference type="GO" id="GO:0016192">
    <property type="term" value="P:vesicle-mediated transport"/>
    <property type="evidence" value="ECO:0007669"/>
    <property type="project" value="InterPro"/>
</dbReference>
<protein>
    <submittedName>
        <fullName evidence="4">Ras and Rab interactor 2-like</fullName>
    </submittedName>
</protein>
<dbReference type="SMART" id="SM00167">
    <property type="entry name" value="VPS9"/>
    <property type="match status" value="1"/>
</dbReference>